<feature type="transmembrane region" description="Helical" evidence="1">
    <location>
        <begin position="25"/>
        <end position="45"/>
    </location>
</feature>
<reference evidence="2 3" key="1">
    <citation type="submission" date="2012-08" db="EMBL/GenBank/DDBJ databases">
        <title>Oryza genome evolution.</title>
        <authorList>
            <person name="Wing R.A."/>
        </authorList>
    </citation>
    <scope>NUCLEOTIDE SEQUENCE</scope>
</reference>
<keyword evidence="1" id="KW-0812">Transmembrane</keyword>
<dbReference type="HOGENOM" id="CLU_2852903_0_0_1"/>
<dbReference type="Gramene" id="LPERR03G32640.1">
    <property type="protein sequence ID" value="LPERR03G32640.1"/>
    <property type="gene ID" value="LPERR03G32640"/>
</dbReference>
<protein>
    <submittedName>
        <fullName evidence="2">Uncharacterized protein</fullName>
    </submittedName>
</protein>
<dbReference type="EnsemblPlants" id="LPERR03G32640.1">
    <property type="protein sequence ID" value="LPERR03G32640.1"/>
    <property type="gene ID" value="LPERR03G32640"/>
</dbReference>
<sequence length="65" mass="7455">MHCNYSFVLISLYNHTNITHTSYKFITSFLFILGLGQIICLNAACPLSTQQHTPWLANMYIPNSF</sequence>
<proteinExistence type="predicted"/>
<keyword evidence="1" id="KW-0472">Membrane</keyword>
<evidence type="ECO:0000313" key="2">
    <source>
        <dbReference type="EnsemblPlants" id="LPERR03G32640.1"/>
    </source>
</evidence>
<evidence type="ECO:0000256" key="1">
    <source>
        <dbReference type="SAM" id="Phobius"/>
    </source>
</evidence>
<reference evidence="3" key="2">
    <citation type="submission" date="2013-12" db="EMBL/GenBank/DDBJ databases">
        <authorList>
            <person name="Yu Y."/>
            <person name="Lee S."/>
            <person name="de Baynast K."/>
            <person name="Wissotski M."/>
            <person name="Liu L."/>
            <person name="Talag J."/>
            <person name="Goicoechea J."/>
            <person name="Angelova A."/>
            <person name="Jetty R."/>
            <person name="Kudrna D."/>
            <person name="Golser W."/>
            <person name="Rivera L."/>
            <person name="Zhang J."/>
            <person name="Wing R."/>
        </authorList>
    </citation>
    <scope>NUCLEOTIDE SEQUENCE</scope>
</reference>
<organism evidence="2 3">
    <name type="scientific">Leersia perrieri</name>
    <dbReference type="NCBI Taxonomy" id="77586"/>
    <lineage>
        <taxon>Eukaryota</taxon>
        <taxon>Viridiplantae</taxon>
        <taxon>Streptophyta</taxon>
        <taxon>Embryophyta</taxon>
        <taxon>Tracheophyta</taxon>
        <taxon>Spermatophyta</taxon>
        <taxon>Magnoliopsida</taxon>
        <taxon>Liliopsida</taxon>
        <taxon>Poales</taxon>
        <taxon>Poaceae</taxon>
        <taxon>BOP clade</taxon>
        <taxon>Oryzoideae</taxon>
        <taxon>Oryzeae</taxon>
        <taxon>Oryzinae</taxon>
        <taxon>Leersia</taxon>
    </lineage>
</organism>
<dbReference type="Proteomes" id="UP000032180">
    <property type="component" value="Chromosome 3"/>
</dbReference>
<reference evidence="2" key="3">
    <citation type="submission" date="2015-04" db="UniProtKB">
        <authorList>
            <consortium name="EnsemblPlants"/>
        </authorList>
    </citation>
    <scope>IDENTIFICATION</scope>
</reference>
<evidence type="ECO:0000313" key="3">
    <source>
        <dbReference type="Proteomes" id="UP000032180"/>
    </source>
</evidence>
<accession>A0A0D9W0J9</accession>
<keyword evidence="3" id="KW-1185">Reference proteome</keyword>
<keyword evidence="1" id="KW-1133">Transmembrane helix</keyword>
<dbReference type="AlphaFoldDB" id="A0A0D9W0J9"/>
<name>A0A0D9W0J9_9ORYZ</name>